<gene>
    <name evidence="1" type="ORF">ABR82_01040</name>
</gene>
<name>A0A0R2RK55_9BACT</name>
<dbReference type="Proteomes" id="UP000051269">
    <property type="component" value="Unassembled WGS sequence"/>
</dbReference>
<accession>A0A0R2RK55</accession>
<feature type="non-terminal residue" evidence="1">
    <location>
        <position position="77"/>
    </location>
</feature>
<evidence type="ECO:0000313" key="1">
    <source>
        <dbReference type="EMBL" id="KRO63100.1"/>
    </source>
</evidence>
<comment type="caution">
    <text evidence="1">The sequence shown here is derived from an EMBL/GenBank/DDBJ whole genome shotgun (WGS) entry which is preliminary data.</text>
</comment>
<dbReference type="AlphaFoldDB" id="A0A0R2RK55"/>
<reference evidence="1 2" key="1">
    <citation type="submission" date="2015-10" db="EMBL/GenBank/DDBJ databases">
        <title>Metagenome-Assembled Genomes uncover a global brackish microbiome.</title>
        <authorList>
            <person name="Hugerth L.W."/>
            <person name="Larsson J."/>
            <person name="Alneberg J."/>
            <person name="Lindh M.V."/>
            <person name="Legrand C."/>
            <person name="Pinhassi J."/>
            <person name="Andersson A.F."/>
        </authorList>
    </citation>
    <scope>NUCLEOTIDE SEQUENCE [LARGE SCALE GENOMIC DNA]</scope>
    <source>
        <strain evidence="1">BACL18 MAG-120507-bin52</strain>
    </source>
</reference>
<proteinExistence type="predicted"/>
<dbReference type="EMBL" id="LIBO01000008">
    <property type="protein sequence ID" value="KRO63100.1"/>
    <property type="molecule type" value="Genomic_DNA"/>
</dbReference>
<sequence>MRSWKVLALFVITAGRAQGALSPDPAGQADSAAGLSRAVADLAEKSERPALAYAGIAEETLQFGRRPDAIERLNAPS</sequence>
<evidence type="ECO:0000313" key="2">
    <source>
        <dbReference type="Proteomes" id="UP000051269"/>
    </source>
</evidence>
<protein>
    <submittedName>
        <fullName evidence="1">Uncharacterized protein</fullName>
    </submittedName>
</protein>
<organism evidence="1 2">
    <name type="scientific">Verrucomicrobia subdivision 6 bacterium BACL9 MAG-120507-bin52</name>
    <dbReference type="NCBI Taxonomy" id="1655590"/>
    <lineage>
        <taxon>Bacteria</taxon>
        <taxon>Pseudomonadati</taxon>
        <taxon>Verrucomicrobiota</taxon>
        <taxon>Verrucomicrobiia</taxon>
        <taxon>Verrucomicrobiales</taxon>
        <taxon>Verrucomicrobia subdivision 6</taxon>
    </lineage>
</organism>